<dbReference type="InterPro" id="IPR036424">
    <property type="entry name" value="UPP_synth-like_sf"/>
</dbReference>
<dbReference type="InterPro" id="IPR001441">
    <property type="entry name" value="UPP_synth-like"/>
</dbReference>
<keyword evidence="1" id="KW-0808">Transferase</keyword>
<dbReference type="PANTHER" id="PTHR10291:SF43">
    <property type="entry name" value="DEHYDRODOLICHYL DIPHOSPHATE SYNTHASE COMPLEX SUBUNIT DHDDS"/>
    <property type="match status" value="1"/>
</dbReference>
<name>A0A4Q2T012_9ACTN</name>
<evidence type="ECO:0000256" key="2">
    <source>
        <dbReference type="ARBA" id="ARBA00038453"/>
    </source>
</evidence>
<dbReference type="OrthoDB" id="3774674at2"/>
<dbReference type="PANTHER" id="PTHR10291">
    <property type="entry name" value="DEHYDRODOLICHYL DIPHOSPHATE SYNTHASE FAMILY MEMBER"/>
    <property type="match status" value="1"/>
</dbReference>
<reference evidence="3 4" key="1">
    <citation type="submission" date="2019-01" db="EMBL/GenBank/DDBJ databases">
        <title>Novel species of Nocardioides.</title>
        <authorList>
            <person name="Liu Q."/>
            <person name="X Y.-H."/>
        </authorList>
    </citation>
    <scope>NUCLEOTIDE SEQUENCE [LARGE SCALE GENOMIC DNA]</scope>
    <source>
        <strain evidence="3 4">HLT2-9</strain>
    </source>
</reference>
<dbReference type="EMBL" id="SDWV01000008">
    <property type="protein sequence ID" value="RYC11303.1"/>
    <property type="molecule type" value="Genomic_DNA"/>
</dbReference>
<keyword evidence="4" id="KW-1185">Reference proteome</keyword>
<dbReference type="RefSeq" id="WP_129426736.1">
    <property type="nucleotide sequence ID" value="NZ_SDWV01000008.1"/>
</dbReference>
<evidence type="ECO:0000313" key="3">
    <source>
        <dbReference type="EMBL" id="RYC11303.1"/>
    </source>
</evidence>
<proteinExistence type="inferred from homology"/>
<sequence length="174" mass="18308">MTTVDAGSETAIPRHVGVVMDGNRRWARIAGFLNLSEGHRRGADHIEDLLGWCEARTAGRDGHVTLAIGYDGRADIVAGIRGAIRAGAVDTAGGITPADITAHLPGGPVKDIDLVIRTSGEQRLSGFFPWQVATAEVHVSPKLWPDFGEADFDEALARYATVAVRTGGAACPPS</sequence>
<evidence type="ECO:0000313" key="4">
    <source>
        <dbReference type="Proteomes" id="UP000291101"/>
    </source>
</evidence>
<dbReference type="CDD" id="cd00475">
    <property type="entry name" value="Cis_IPPS"/>
    <property type="match status" value="1"/>
</dbReference>
<dbReference type="Gene3D" id="3.40.1180.10">
    <property type="entry name" value="Decaprenyl diphosphate synthase-like"/>
    <property type="match status" value="2"/>
</dbReference>
<dbReference type="GO" id="GO:0016094">
    <property type="term" value="P:polyprenol biosynthetic process"/>
    <property type="evidence" value="ECO:0007669"/>
    <property type="project" value="TreeGrafter"/>
</dbReference>
<dbReference type="AlphaFoldDB" id="A0A4Q2T012"/>
<dbReference type="Proteomes" id="UP000291101">
    <property type="component" value="Unassembled WGS sequence"/>
</dbReference>
<evidence type="ECO:0000256" key="1">
    <source>
        <dbReference type="ARBA" id="ARBA00022679"/>
    </source>
</evidence>
<comment type="caution">
    <text evidence="3">The sequence shown here is derived from an EMBL/GenBank/DDBJ whole genome shotgun (WGS) entry which is preliminary data.</text>
</comment>
<dbReference type="InterPro" id="IPR018520">
    <property type="entry name" value="UPP_synth-like_CS"/>
</dbReference>
<gene>
    <name evidence="3" type="ORF">EUA94_10065</name>
</gene>
<comment type="similarity">
    <text evidence="2">Belongs to the UPP synthase family. Z-FPP synthase subfamily.</text>
</comment>
<protein>
    <submittedName>
        <fullName evidence="3">Undecaprenyl diphosphate synthase family protein</fullName>
    </submittedName>
</protein>
<dbReference type="Pfam" id="PF01255">
    <property type="entry name" value="Prenyltransf"/>
    <property type="match status" value="2"/>
</dbReference>
<accession>A0A4Q2T012</accession>
<organism evidence="3 4">
    <name type="scientific">Nocardioides zhouii</name>
    <dbReference type="NCBI Taxonomy" id="1168729"/>
    <lineage>
        <taxon>Bacteria</taxon>
        <taxon>Bacillati</taxon>
        <taxon>Actinomycetota</taxon>
        <taxon>Actinomycetes</taxon>
        <taxon>Propionibacteriales</taxon>
        <taxon>Nocardioidaceae</taxon>
        <taxon>Nocardioides</taxon>
    </lineage>
</organism>
<dbReference type="SUPFAM" id="SSF64005">
    <property type="entry name" value="Undecaprenyl diphosphate synthase"/>
    <property type="match status" value="1"/>
</dbReference>
<dbReference type="GO" id="GO:0045547">
    <property type="term" value="F:ditrans,polycis-polyprenyl diphosphate synthase [(2E,6E)-farnesyl diphosphate specific] activity"/>
    <property type="evidence" value="ECO:0007669"/>
    <property type="project" value="TreeGrafter"/>
</dbReference>
<dbReference type="PROSITE" id="PS01066">
    <property type="entry name" value="UPP_SYNTHASE"/>
    <property type="match status" value="1"/>
</dbReference>